<sequence length="184" mass="20339">MRWLPLAVLLVVAVTAWLAWLRRAHLVVTVRGPSMVPTYQHGDRLLARRRAGRRVRVGQVVVVDLPERLRPIPEWVTPEESLANRRVIKRVAAVAGDPVPFRIDDSPVVPPGQLVLLGDNPDGSGDSRLYGYVPTDAVVGVVLRPLHGQAPAVPVKPEPRADPVRVPCPDERHVAHRPVDRGER</sequence>
<comment type="caution">
    <text evidence="5">The sequence shown here is derived from an EMBL/GenBank/DDBJ whole genome shotgun (WGS) entry which is preliminary data.</text>
</comment>
<protein>
    <recommendedName>
        <fullName evidence="4">Peptidase S26 domain-containing protein</fullName>
    </recommendedName>
</protein>
<evidence type="ECO:0000256" key="3">
    <source>
        <dbReference type="SAM" id="MobiDB-lite"/>
    </source>
</evidence>
<gene>
    <name evidence="5" type="ORF">Pma05_36810</name>
</gene>
<dbReference type="Gene3D" id="2.10.109.10">
    <property type="entry name" value="Umud Fragment, subunit A"/>
    <property type="match status" value="1"/>
</dbReference>
<dbReference type="InterPro" id="IPR019533">
    <property type="entry name" value="Peptidase_S26"/>
</dbReference>
<dbReference type="PRINTS" id="PR00727">
    <property type="entry name" value="LEADERPTASE"/>
</dbReference>
<feature type="region of interest" description="Disordered" evidence="3">
    <location>
        <begin position="150"/>
        <end position="184"/>
    </location>
</feature>
<dbReference type="InterPro" id="IPR036286">
    <property type="entry name" value="LexA/Signal_pep-like_sf"/>
</dbReference>
<organism evidence="5 6">
    <name type="scientific">Plantactinospora mayteni</name>
    <dbReference type="NCBI Taxonomy" id="566021"/>
    <lineage>
        <taxon>Bacteria</taxon>
        <taxon>Bacillati</taxon>
        <taxon>Actinomycetota</taxon>
        <taxon>Actinomycetes</taxon>
        <taxon>Micromonosporales</taxon>
        <taxon>Micromonosporaceae</taxon>
        <taxon>Plantactinospora</taxon>
    </lineage>
</organism>
<dbReference type="PANTHER" id="PTHR43390">
    <property type="entry name" value="SIGNAL PEPTIDASE I"/>
    <property type="match status" value="1"/>
</dbReference>
<proteinExistence type="inferred from homology"/>
<evidence type="ECO:0000256" key="2">
    <source>
        <dbReference type="ARBA" id="ARBA00009370"/>
    </source>
</evidence>
<name>A0ABQ4ER31_9ACTN</name>
<comment type="similarity">
    <text evidence="2">Belongs to the peptidase S26 family.</text>
</comment>
<feature type="domain" description="Peptidase S26" evidence="4">
    <location>
        <begin position="107"/>
        <end position="142"/>
    </location>
</feature>
<evidence type="ECO:0000256" key="1">
    <source>
        <dbReference type="ARBA" id="ARBA00004401"/>
    </source>
</evidence>
<feature type="compositionally biased region" description="Basic and acidic residues" evidence="3">
    <location>
        <begin position="157"/>
        <end position="184"/>
    </location>
</feature>
<evidence type="ECO:0000313" key="5">
    <source>
        <dbReference type="EMBL" id="GIG97108.1"/>
    </source>
</evidence>
<dbReference type="CDD" id="cd06530">
    <property type="entry name" value="S26_SPase_I"/>
    <property type="match status" value="1"/>
</dbReference>
<reference evidence="5 6" key="1">
    <citation type="submission" date="2021-01" db="EMBL/GenBank/DDBJ databases">
        <title>Whole genome shotgun sequence of Plantactinospora mayteni NBRC 109088.</title>
        <authorList>
            <person name="Komaki H."/>
            <person name="Tamura T."/>
        </authorList>
    </citation>
    <scope>NUCLEOTIDE SEQUENCE [LARGE SCALE GENOMIC DNA]</scope>
    <source>
        <strain evidence="5 6">NBRC 109088</strain>
    </source>
</reference>
<keyword evidence="6" id="KW-1185">Reference proteome</keyword>
<dbReference type="PANTHER" id="PTHR43390:SF1">
    <property type="entry name" value="CHLOROPLAST PROCESSING PEPTIDASE"/>
    <property type="match status" value="1"/>
</dbReference>
<dbReference type="SUPFAM" id="SSF51306">
    <property type="entry name" value="LexA/Signal peptidase"/>
    <property type="match status" value="1"/>
</dbReference>
<dbReference type="InterPro" id="IPR000223">
    <property type="entry name" value="Pept_S26A_signal_pept_1"/>
</dbReference>
<evidence type="ECO:0000313" key="6">
    <source>
        <dbReference type="Proteomes" id="UP000621500"/>
    </source>
</evidence>
<dbReference type="Proteomes" id="UP000621500">
    <property type="component" value="Unassembled WGS sequence"/>
</dbReference>
<dbReference type="Pfam" id="PF10502">
    <property type="entry name" value="Peptidase_S26"/>
    <property type="match status" value="2"/>
</dbReference>
<dbReference type="EMBL" id="BONX01000023">
    <property type="protein sequence ID" value="GIG97108.1"/>
    <property type="molecule type" value="Genomic_DNA"/>
</dbReference>
<evidence type="ECO:0000259" key="4">
    <source>
        <dbReference type="Pfam" id="PF10502"/>
    </source>
</evidence>
<accession>A0ABQ4ER31</accession>
<feature type="domain" description="Peptidase S26" evidence="4">
    <location>
        <begin position="7"/>
        <end position="102"/>
    </location>
</feature>
<dbReference type="RefSeq" id="WP_203858591.1">
    <property type="nucleotide sequence ID" value="NZ_BAAAZQ010000001.1"/>
</dbReference>
<comment type="subcellular location">
    <subcellularLocation>
        <location evidence="1">Cell membrane</location>
        <topology evidence="1">Single-pass type II membrane protein</topology>
    </subcellularLocation>
</comment>